<dbReference type="InterPro" id="IPR008927">
    <property type="entry name" value="6-PGluconate_DH-like_C_sf"/>
</dbReference>
<keyword evidence="2 6" id="KW-0560">Oxidoreductase</keyword>
<gene>
    <name evidence="6" type="ORF">ACFQ3F_08635</name>
</gene>
<evidence type="ECO:0000313" key="6">
    <source>
        <dbReference type="EMBL" id="MFD1247854.1"/>
    </source>
</evidence>
<dbReference type="InterPro" id="IPR029154">
    <property type="entry name" value="HIBADH-like_NADP-bd"/>
</dbReference>
<evidence type="ECO:0000256" key="1">
    <source>
        <dbReference type="ARBA" id="ARBA00009080"/>
    </source>
</evidence>
<comment type="similarity">
    <text evidence="1">Belongs to the HIBADH-related family.</text>
</comment>
<dbReference type="SUPFAM" id="SSF51735">
    <property type="entry name" value="NAD(P)-binding Rossmann-fold domains"/>
    <property type="match status" value="1"/>
</dbReference>
<dbReference type="EC" id="1.1.-.-" evidence="6"/>
<accession>A0ABW3VYG1</accession>
<keyword evidence="7" id="KW-1185">Reference proteome</keyword>
<evidence type="ECO:0000256" key="2">
    <source>
        <dbReference type="ARBA" id="ARBA00023002"/>
    </source>
</evidence>
<dbReference type="InterPro" id="IPR006115">
    <property type="entry name" value="6PGDH_NADP-bd"/>
</dbReference>
<reference evidence="7" key="1">
    <citation type="journal article" date="2019" name="Int. J. Syst. Evol. Microbiol.">
        <title>The Global Catalogue of Microorganisms (GCM) 10K type strain sequencing project: providing services to taxonomists for standard genome sequencing and annotation.</title>
        <authorList>
            <consortium name="The Broad Institute Genomics Platform"/>
            <consortium name="The Broad Institute Genome Sequencing Center for Infectious Disease"/>
            <person name="Wu L."/>
            <person name="Ma J."/>
        </authorList>
    </citation>
    <scope>NUCLEOTIDE SEQUENCE [LARGE SCALE GENOMIC DNA]</scope>
    <source>
        <strain evidence="7">CCUG 52478</strain>
    </source>
</reference>
<sequence length="273" mass="27475">MTGVIRAGFVGLGNIGKPMALRLAATPGLDVHVYDVAPEPVAELVAAGATAAASVAELAATVDVVCVMVRDDAQVRDVAAEVGNGAVLVVHSTVAPETPAALAAAGMTVLDAPVSGGSMGAADGSLAIMVGGVEEAFAAARPVLEAMGSKVVHAGPIGSGTRMKLARNLIHFVAFTAVTEAQRLAEASGLDLVALGDVVRHTDAITGGPGAIMYRPTTAAIPPDDFWHGVFDHVRTLGEKDLTFAIALADELGVDVPLAREALPRLGKGLGLA</sequence>
<dbReference type="PANTHER" id="PTHR43060">
    <property type="entry name" value="3-HYDROXYISOBUTYRATE DEHYDROGENASE-LIKE 1, MITOCHONDRIAL-RELATED"/>
    <property type="match status" value="1"/>
</dbReference>
<dbReference type="InterPro" id="IPR036291">
    <property type="entry name" value="NAD(P)-bd_dom_sf"/>
</dbReference>
<keyword evidence="3" id="KW-0520">NAD</keyword>
<evidence type="ECO:0000259" key="4">
    <source>
        <dbReference type="Pfam" id="PF03446"/>
    </source>
</evidence>
<dbReference type="PANTHER" id="PTHR43060:SF15">
    <property type="entry name" value="3-HYDROXYISOBUTYRATE DEHYDROGENASE-LIKE 1, MITOCHONDRIAL-RELATED"/>
    <property type="match status" value="1"/>
</dbReference>
<dbReference type="RefSeq" id="WP_367918409.1">
    <property type="nucleotide sequence ID" value="NZ_BAABAC010000013.1"/>
</dbReference>
<dbReference type="InterPro" id="IPR013328">
    <property type="entry name" value="6PGD_dom2"/>
</dbReference>
<comment type="caution">
    <text evidence="6">The sequence shown here is derived from an EMBL/GenBank/DDBJ whole genome shotgun (WGS) entry which is preliminary data.</text>
</comment>
<dbReference type="SUPFAM" id="SSF48179">
    <property type="entry name" value="6-phosphogluconate dehydrogenase C-terminal domain-like"/>
    <property type="match status" value="1"/>
</dbReference>
<dbReference type="GO" id="GO:0016491">
    <property type="term" value="F:oxidoreductase activity"/>
    <property type="evidence" value="ECO:0007669"/>
    <property type="project" value="UniProtKB-KW"/>
</dbReference>
<feature type="domain" description="3-hydroxyisobutyrate dehydrogenase-like NAD-binding" evidence="5">
    <location>
        <begin position="158"/>
        <end position="261"/>
    </location>
</feature>
<feature type="domain" description="6-phosphogluconate dehydrogenase NADP-binding" evidence="4">
    <location>
        <begin position="8"/>
        <end position="155"/>
    </location>
</feature>
<evidence type="ECO:0000259" key="5">
    <source>
        <dbReference type="Pfam" id="PF14833"/>
    </source>
</evidence>
<dbReference type="EMBL" id="JBHTLX010000012">
    <property type="protein sequence ID" value="MFD1247854.1"/>
    <property type="molecule type" value="Genomic_DNA"/>
</dbReference>
<dbReference type="Pfam" id="PF03446">
    <property type="entry name" value="NAD_binding_2"/>
    <property type="match status" value="1"/>
</dbReference>
<evidence type="ECO:0000313" key="7">
    <source>
        <dbReference type="Proteomes" id="UP001597229"/>
    </source>
</evidence>
<dbReference type="Gene3D" id="1.10.1040.10">
    <property type="entry name" value="N-(1-d-carboxylethyl)-l-norvaline Dehydrogenase, domain 2"/>
    <property type="match status" value="1"/>
</dbReference>
<protein>
    <submittedName>
        <fullName evidence="6">NAD(P)-dependent oxidoreductase</fullName>
        <ecNumber evidence="6">1.1.-.-</ecNumber>
    </submittedName>
</protein>
<proteinExistence type="inferred from homology"/>
<dbReference type="Gene3D" id="3.40.50.720">
    <property type="entry name" value="NAD(P)-binding Rossmann-like Domain"/>
    <property type="match status" value="1"/>
</dbReference>
<organism evidence="6 7">
    <name type="scientific">Nocardioides ginsengisoli</name>
    <dbReference type="NCBI Taxonomy" id="363868"/>
    <lineage>
        <taxon>Bacteria</taxon>
        <taxon>Bacillati</taxon>
        <taxon>Actinomycetota</taxon>
        <taxon>Actinomycetes</taxon>
        <taxon>Propionibacteriales</taxon>
        <taxon>Nocardioidaceae</taxon>
        <taxon>Nocardioides</taxon>
    </lineage>
</organism>
<dbReference type="InterPro" id="IPR015815">
    <property type="entry name" value="HIBADH-related"/>
</dbReference>
<dbReference type="Pfam" id="PF14833">
    <property type="entry name" value="NAD_binding_11"/>
    <property type="match status" value="1"/>
</dbReference>
<dbReference type="Proteomes" id="UP001597229">
    <property type="component" value="Unassembled WGS sequence"/>
</dbReference>
<evidence type="ECO:0000256" key="3">
    <source>
        <dbReference type="ARBA" id="ARBA00023027"/>
    </source>
</evidence>
<name>A0ABW3VYG1_9ACTN</name>
<dbReference type="PIRSF" id="PIRSF000103">
    <property type="entry name" value="HIBADH"/>
    <property type="match status" value="1"/>
</dbReference>